<organism evidence="2 3">
    <name type="scientific">Gigaspora margarita</name>
    <dbReference type="NCBI Taxonomy" id="4874"/>
    <lineage>
        <taxon>Eukaryota</taxon>
        <taxon>Fungi</taxon>
        <taxon>Fungi incertae sedis</taxon>
        <taxon>Mucoromycota</taxon>
        <taxon>Glomeromycotina</taxon>
        <taxon>Glomeromycetes</taxon>
        <taxon>Diversisporales</taxon>
        <taxon>Gigasporaceae</taxon>
        <taxon>Gigaspora</taxon>
    </lineage>
</organism>
<feature type="non-terminal residue" evidence="2">
    <location>
        <position position="664"/>
    </location>
</feature>
<dbReference type="PANTHER" id="PTHR13357">
    <property type="entry name" value="SH3 ADAPTER PROTEIN SPIN90 NCK INTERACTING PROTEIN WITH SH3 DOMAIN"/>
    <property type="match status" value="1"/>
</dbReference>
<dbReference type="SUPFAM" id="SSF52540">
    <property type="entry name" value="P-loop containing nucleoside triphosphate hydrolases"/>
    <property type="match status" value="1"/>
</dbReference>
<dbReference type="PANTHER" id="PTHR13357:SF1">
    <property type="entry name" value="NCK-INTERACTING PROTEIN WITH SH3 DOMAIN"/>
    <property type="match status" value="1"/>
</dbReference>
<dbReference type="SUPFAM" id="SSF48371">
    <property type="entry name" value="ARM repeat"/>
    <property type="match status" value="1"/>
</dbReference>
<dbReference type="InterPro" id="IPR027417">
    <property type="entry name" value="P-loop_NTPase"/>
</dbReference>
<evidence type="ECO:0000313" key="3">
    <source>
        <dbReference type="Proteomes" id="UP000789901"/>
    </source>
</evidence>
<feature type="domain" description="SPIN90/Ldb17 leucine-rich" evidence="1">
    <location>
        <begin position="186"/>
        <end position="328"/>
    </location>
</feature>
<dbReference type="InterPro" id="IPR018556">
    <property type="entry name" value="SPIN90/Ldb17_LRD"/>
</dbReference>
<gene>
    <name evidence="2" type="ORF">GMARGA_LOCUS14468</name>
</gene>
<dbReference type="Pfam" id="PF09431">
    <property type="entry name" value="SPIN90_LRD"/>
    <property type="match status" value="1"/>
</dbReference>
<evidence type="ECO:0000313" key="2">
    <source>
        <dbReference type="EMBL" id="CAG8731786.1"/>
    </source>
</evidence>
<evidence type="ECO:0000259" key="1">
    <source>
        <dbReference type="Pfam" id="PF09431"/>
    </source>
</evidence>
<comment type="caution">
    <text evidence="2">The sequence shown here is derived from an EMBL/GenBank/DDBJ whole genome shotgun (WGS) entry which is preliminary data.</text>
</comment>
<sequence>MHDEIIYHLENSEQFWIELDDILTQGQQNQDTARRSIDAYINFVSKFQDEYLETDSQLTQCFYNLLNSSMYQTFSDIIIERTIHRATTRKELKELWVIFNILYLAGKNNPAIFKLMVSSQEHDFILKLKEYIKDLDEGHRVQQISVNLLFEICRCQRISQNELSIFDDQFFDHLLNLVENTRDEEDETFNYSIIHLMLSLNEQFMLAVHGTSNDEDNDLDHNALLRVLSARIGTSKTFGENVIFMFNRAVEPQIQMLILKLLYEVFTTPETTEYFYTNDLHVVIDVFIRELYDLPEESEALRHTYLRVLYPLITNTQLCQHRYKQRQIYSLLSDLSGVSTEHFKPVTRTTQRLVETCLRSEYFEGIAPDKCINGMKIMPTLNSMMFDTSGSTVTVTSSGNDVPVQGMLVHGSISYKFAKGTAKRLPTAILVKIIVAGLVGLLSLDLSFAWYWNNERLILKTLEKGTKPEADVANEELIKRPLVVEHLKRIFNSNKNVSNYYMICGEYGAGKTILTKIASKEVGKGVIYFDVLENPTIKKFEKPRLEKWKRVLEAFKLIIYDSISLLIFKYLKILDTLQNGAKKGANKREYIVVFVTSEECSAWSRAKQPVIEIGDLSKEESMEYLTKKRKINEMEAKKLYKLVGGRIVELQSVADDFIAGQSFE</sequence>
<keyword evidence="3" id="KW-1185">Reference proteome</keyword>
<reference evidence="2 3" key="1">
    <citation type="submission" date="2021-06" db="EMBL/GenBank/DDBJ databases">
        <authorList>
            <person name="Kallberg Y."/>
            <person name="Tangrot J."/>
            <person name="Rosling A."/>
        </authorList>
    </citation>
    <scope>NUCLEOTIDE SEQUENCE [LARGE SCALE GENOMIC DNA]</scope>
    <source>
        <strain evidence="2 3">120-4 pot B 10/14</strain>
    </source>
</reference>
<accession>A0ABN7V505</accession>
<dbReference type="Proteomes" id="UP000789901">
    <property type="component" value="Unassembled WGS sequence"/>
</dbReference>
<proteinExistence type="predicted"/>
<dbReference type="InterPro" id="IPR030125">
    <property type="entry name" value="SPIN90/Ldb17"/>
</dbReference>
<name>A0ABN7V505_GIGMA</name>
<protein>
    <submittedName>
        <fullName evidence="2">41063_t:CDS:1</fullName>
    </submittedName>
</protein>
<dbReference type="InterPro" id="IPR016024">
    <property type="entry name" value="ARM-type_fold"/>
</dbReference>
<dbReference type="EMBL" id="CAJVQB010009597">
    <property type="protein sequence ID" value="CAG8731786.1"/>
    <property type="molecule type" value="Genomic_DNA"/>
</dbReference>